<gene>
    <name evidence="1" type="ORF">A3F55_00265</name>
</gene>
<comment type="caution">
    <text evidence="1">The sequence shown here is derived from an EMBL/GenBank/DDBJ whole genome shotgun (WGS) entry which is preliminary data.</text>
</comment>
<sequence length="143" mass="16049">MSFVAKRVFPALAVFFFITAAITVLDIASHIQEFSVIPWLFIGYASLNVMRGIGFLNRERWLLYFFTLHAVATTVLGIVSTMLGTSPGLLPISVNIVLSWALWVLLFTTRHELTQSKWSILEAVVAFVIWLLVFTSTATQLLI</sequence>
<accession>A0A1F4XRN6</accession>
<dbReference type="Proteomes" id="UP000178091">
    <property type="component" value="Unassembled WGS sequence"/>
</dbReference>
<evidence type="ECO:0000313" key="1">
    <source>
        <dbReference type="EMBL" id="OGC84399.1"/>
    </source>
</evidence>
<reference evidence="1 2" key="1">
    <citation type="journal article" date="2016" name="Nat. Commun.">
        <title>Thousands of microbial genomes shed light on interconnected biogeochemical processes in an aquifer system.</title>
        <authorList>
            <person name="Anantharaman K."/>
            <person name="Brown C.T."/>
            <person name="Hug L.A."/>
            <person name="Sharon I."/>
            <person name="Castelle C.J."/>
            <person name="Probst A.J."/>
            <person name="Thomas B.C."/>
            <person name="Singh A."/>
            <person name="Wilkins M.J."/>
            <person name="Karaoz U."/>
            <person name="Brodie E.L."/>
            <person name="Williams K.H."/>
            <person name="Hubbard S.S."/>
            <person name="Banfield J.F."/>
        </authorList>
    </citation>
    <scope>NUCLEOTIDE SEQUENCE [LARGE SCALE GENOMIC DNA]</scope>
</reference>
<organism evidence="1 2">
    <name type="scientific">Candidatus Adlerbacteria bacterium RIFCSPHIGHO2_12_FULL_53_18</name>
    <dbReference type="NCBI Taxonomy" id="1797242"/>
    <lineage>
        <taxon>Bacteria</taxon>
        <taxon>Candidatus Adleribacteriota</taxon>
    </lineage>
</organism>
<name>A0A1F4XRN6_9BACT</name>
<proteinExistence type="predicted"/>
<protein>
    <submittedName>
        <fullName evidence="1">Uncharacterized protein</fullName>
    </submittedName>
</protein>
<dbReference type="AlphaFoldDB" id="A0A1F4XRN6"/>
<dbReference type="EMBL" id="MEWW01000016">
    <property type="protein sequence ID" value="OGC84399.1"/>
    <property type="molecule type" value="Genomic_DNA"/>
</dbReference>
<evidence type="ECO:0000313" key="2">
    <source>
        <dbReference type="Proteomes" id="UP000178091"/>
    </source>
</evidence>